<gene>
    <name evidence="1" type="ORF">MNBD_PLANCTO03-681</name>
</gene>
<name>A0A3B1DTP1_9ZZZZ</name>
<sequence>MSRHHRSTVALAALTIAAAAHAQTVWYNGDPDLVNGLSAEFNTNVTDAYVFEDFNFGGGTITDIWGNFFMDFNAVGFMYEIRSNVSNGFGGVLHASGNTNGSYSQALNGFNAFGYDGYEFRADIPDIFLGAGTYMLALSPIGSGQGNSFVQSTSGLNGVGSPNDNDLNWFQSIHWGTTYFENYLQGSDFSYGVNVPAPASVALLGLGGLIATRRRRG</sequence>
<protein>
    <recommendedName>
        <fullName evidence="2">PEP-CTERM protein-sorting domain-containing protein</fullName>
    </recommendedName>
</protein>
<dbReference type="InterPro" id="IPR013424">
    <property type="entry name" value="Ice-binding_C"/>
</dbReference>
<dbReference type="NCBIfam" id="TIGR02595">
    <property type="entry name" value="PEP_CTERM"/>
    <property type="match status" value="1"/>
</dbReference>
<organism evidence="1">
    <name type="scientific">hydrothermal vent metagenome</name>
    <dbReference type="NCBI Taxonomy" id="652676"/>
    <lineage>
        <taxon>unclassified sequences</taxon>
        <taxon>metagenomes</taxon>
        <taxon>ecological metagenomes</taxon>
    </lineage>
</organism>
<evidence type="ECO:0000313" key="1">
    <source>
        <dbReference type="EMBL" id="VAX40213.1"/>
    </source>
</evidence>
<reference evidence="1" key="1">
    <citation type="submission" date="2018-06" db="EMBL/GenBank/DDBJ databases">
        <authorList>
            <person name="Zhirakovskaya E."/>
        </authorList>
    </citation>
    <scope>NUCLEOTIDE SEQUENCE</scope>
</reference>
<evidence type="ECO:0008006" key="2">
    <source>
        <dbReference type="Google" id="ProtNLM"/>
    </source>
</evidence>
<proteinExistence type="predicted"/>
<dbReference type="AlphaFoldDB" id="A0A3B1DTP1"/>
<dbReference type="EMBL" id="UOGK01000355">
    <property type="protein sequence ID" value="VAX40213.1"/>
    <property type="molecule type" value="Genomic_DNA"/>
</dbReference>
<accession>A0A3B1DTP1</accession>